<comment type="caution">
    <text evidence="1">The sequence shown here is derived from an EMBL/GenBank/DDBJ whole genome shotgun (WGS) entry which is preliminary data.</text>
</comment>
<keyword evidence="2" id="KW-1185">Reference proteome</keyword>
<accession>A0ABV6KU29</accession>
<organism evidence="1 2">
    <name type="scientific">Robertmurraya beringensis</name>
    <dbReference type="NCBI Taxonomy" id="641660"/>
    <lineage>
        <taxon>Bacteria</taxon>
        <taxon>Bacillati</taxon>
        <taxon>Bacillota</taxon>
        <taxon>Bacilli</taxon>
        <taxon>Bacillales</taxon>
        <taxon>Bacillaceae</taxon>
        <taxon>Robertmurraya</taxon>
    </lineage>
</organism>
<gene>
    <name evidence="1" type="ORF">ACFFHF_16350</name>
</gene>
<dbReference type="Proteomes" id="UP001589738">
    <property type="component" value="Unassembled WGS sequence"/>
</dbReference>
<evidence type="ECO:0000313" key="1">
    <source>
        <dbReference type="EMBL" id="MFC0476774.1"/>
    </source>
</evidence>
<name>A0ABV6KU29_9BACI</name>
<protein>
    <submittedName>
        <fullName evidence="1">Uncharacterized protein</fullName>
    </submittedName>
</protein>
<evidence type="ECO:0000313" key="2">
    <source>
        <dbReference type="Proteomes" id="UP001589738"/>
    </source>
</evidence>
<reference evidence="1 2" key="1">
    <citation type="submission" date="2024-09" db="EMBL/GenBank/DDBJ databases">
        <authorList>
            <person name="Sun Q."/>
            <person name="Mori K."/>
        </authorList>
    </citation>
    <scope>NUCLEOTIDE SEQUENCE [LARGE SCALE GENOMIC DNA]</scope>
    <source>
        <strain evidence="1 2">CGMCC 1.9126</strain>
    </source>
</reference>
<sequence>MDKEVLENVKYKDLDQLLYDEDVIRFLRKKLDNFTLNVFREVLNHNKEHRGLVKTRMENFHNMRKRYDAAFLTLEVQGFIEKREDGTATPYYVTVRGLQLLEILKQDKKESIK</sequence>
<dbReference type="RefSeq" id="WP_377058611.1">
    <property type="nucleotide sequence ID" value="NZ_JBHLUU010000111.1"/>
</dbReference>
<dbReference type="EMBL" id="JBHLUU010000111">
    <property type="protein sequence ID" value="MFC0476774.1"/>
    <property type="molecule type" value="Genomic_DNA"/>
</dbReference>
<proteinExistence type="predicted"/>